<evidence type="ECO:0000313" key="2">
    <source>
        <dbReference type="EMBL" id="NLR90229.1"/>
    </source>
</evidence>
<feature type="transmembrane region" description="Helical" evidence="1">
    <location>
        <begin position="125"/>
        <end position="143"/>
    </location>
</feature>
<keyword evidence="3" id="KW-1185">Reference proteome</keyword>
<accession>A0A7X8XUG5</accession>
<organism evidence="2 3">
    <name type="scientific">Flammeovirga agarivorans</name>
    <dbReference type="NCBI Taxonomy" id="2726742"/>
    <lineage>
        <taxon>Bacteria</taxon>
        <taxon>Pseudomonadati</taxon>
        <taxon>Bacteroidota</taxon>
        <taxon>Cytophagia</taxon>
        <taxon>Cytophagales</taxon>
        <taxon>Flammeovirgaceae</taxon>
        <taxon>Flammeovirga</taxon>
    </lineage>
</organism>
<proteinExistence type="predicted"/>
<protein>
    <submittedName>
        <fullName evidence="2">Uncharacterized protein</fullName>
    </submittedName>
</protein>
<feature type="transmembrane region" description="Helical" evidence="1">
    <location>
        <begin position="163"/>
        <end position="181"/>
    </location>
</feature>
<feature type="transmembrane region" description="Helical" evidence="1">
    <location>
        <begin position="47"/>
        <end position="65"/>
    </location>
</feature>
<keyword evidence="1" id="KW-0812">Transmembrane</keyword>
<evidence type="ECO:0000313" key="3">
    <source>
        <dbReference type="Proteomes" id="UP000585050"/>
    </source>
</evidence>
<dbReference type="RefSeq" id="WP_168880937.1">
    <property type="nucleotide sequence ID" value="NZ_JABAIL010000001.1"/>
</dbReference>
<dbReference type="Proteomes" id="UP000585050">
    <property type="component" value="Unassembled WGS sequence"/>
</dbReference>
<keyword evidence="1" id="KW-1133">Transmembrane helix</keyword>
<dbReference type="AlphaFoldDB" id="A0A7X8XUG5"/>
<comment type="caution">
    <text evidence="2">The sequence shown here is derived from an EMBL/GenBank/DDBJ whole genome shotgun (WGS) entry which is preliminary data.</text>
</comment>
<reference evidence="2 3" key="1">
    <citation type="submission" date="2020-04" db="EMBL/GenBank/DDBJ databases">
        <title>Flammeovirga sp. SR4, a novel species isolated from seawater.</title>
        <authorList>
            <person name="Wang X."/>
        </authorList>
    </citation>
    <scope>NUCLEOTIDE SEQUENCE [LARGE SCALE GENOMIC DNA]</scope>
    <source>
        <strain evidence="2 3">SR4</strain>
    </source>
</reference>
<feature type="transmembrane region" description="Helical" evidence="1">
    <location>
        <begin position="71"/>
        <end position="87"/>
    </location>
</feature>
<evidence type="ECO:0000256" key="1">
    <source>
        <dbReference type="SAM" id="Phobius"/>
    </source>
</evidence>
<dbReference type="EMBL" id="JABAIL010000001">
    <property type="protein sequence ID" value="NLR90229.1"/>
    <property type="molecule type" value="Genomic_DNA"/>
</dbReference>
<sequence length="211" mass="24580">MEEFDLKDIWNKGHQTTPVLDEVKLAAQKQRKKSISLVDTILQKSKLEWVIVGVIYTAIGVPLIINGRILIVILGVLPMLYFFVLSLKNYKKVRAFDTQNTLEYLKKVDSFIDRSLQIYAKQLKVLIPYSLLFGMYIALQNIIEEEGVSFSEFYFEYGGQEQIIGVLIFFIIIFIPFWRFATKSTHKFIDKFYGKELKGIKSMIEELQSEQ</sequence>
<name>A0A7X8XUG5_9BACT</name>
<keyword evidence="1" id="KW-0472">Membrane</keyword>
<gene>
    <name evidence="2" type="ORF">HGP29_03380</name>
</gene>